<sequence>MGLPQVTQPIEEGSRPATTIVALLQQVDDEDRQFIDTHQPVVVAIRQRLAQFLTGLAPAFGPGFVPIDTKRT</sequence>
<proteinExistence type="predicted"/>
<gene>
    <name evidence="1" type="ORF">SDC9_133636</name>
</gene>
<organism evidence="1">
    <name type="scientific">bioreactor metagenome</name>
    <dbReference type="NCBI Taxonomy" id="1076179"/>
    <lineage>
        <taxon>unclassified sequences</taxon>
        <taxon>metagenomes</taxon>
        <taxon>ecological metagenomes</taxon>
    </lineage>
</organism>
<protein>
    <submittedName>
        <fullName evidence="1">Uncharacterized protein</fullName>
    </submittedName>
</protein>
<comment type="caution">
    <text evidence="1">The sequence shown here is derived from an EMBL/GenBank/DDBJ whole genome shotgun (WGS) entry which is preliminary data.</text>
</comment>
<evidence type="ECO:0000313" key="1">
    <source>
        <dbReference type="EMBL" id="MPM86547.1"/>
    </source>
</evidence>
<dbReference type="EMBL" id="VSSQ01034557">
    <property type="protein sequence ID" value="MPM86547.1"/>
    <property type="molecule type" value="Genomic_DNA"/>
</dbReference>
<reference evidence="1" key="1">
    <citation type="submission" date="2019-08" db="EMBL/GenBank/DDBJ databases">
        <authorList>
            <person name="Kucharzyk K."/>
            <person name="Murdoch R.W."/>
            <person name="Higgins S."/>
            <person name="Loffler F."/>
        </authorList>
    </citation>
    <scope>NUCLEOTIDE SEQUENCE</scope>
</reference>
<name>A0A645DBH7_9ZZZZ</name>
<accession>A0A645DBH7</accession>
<dbReference type="AlphaFoldDB" id="A0A645DBH7"/>